<keyword evidence="1" id="KW-1133">Transmembrane helix</keyword>
<sequence>MDINSEKGKRKIFIVLAQAETFSFLGALCTATILFFGSLSLRNPSTNCCTESTVISAPSSITT</sequence>
<keyword evidence="1" id="KW-0472">Membrane</keyword>
<dbReference type="EMBL" id="JAUDFV010000155">
    <property type="protein sequence ID" value="KAL2715337.1"/>
    <property type="molecule type" value="Genomic_DNA"/>
</dbReference>
<evidence type="ECO:0000313" key="2">
    <source>
        <dbReference type="EMBL" id="KAL2715337.1"/>
    </source>
</evidence>
<protein>
    <submittedName>
        <fullName evidence="2">Uncharacterized protein</fullName>
    </submittedName>
</protein>
<evidence type="ECO:0000256" key="1">
    <source>
        <dbReference type="SAM" id="Phobius"/>
    </source>
</evidence>
<evidence type="ECO:0000313" key="3">
    <source>
        <dbReference type="Proteomes" id="UP001607302"/>
    </source>
</evidence>
<organism evidence="2 3">
    <name type="scientific">Vespula squamosa</name>
    <name type="common">Southern yellow jacket</name>
    <name type="synonym">Wasp</name>
    <dbReference type="NCBI Taxonomy" id="30214"/>
    <lineage>
        <taxon>Eukaryota</taxon>
        <taxon>Metazoa</taxon>
        <taxon>Ecdysozoa</taxon>
        <taxon>Arthropoda</taxon>
        <taxon>Hexapoda</taxon>
        <taxon>Insecta</taxon>
        <taxon>Pterygota</taxon>
        <taxon>Neoptera</taxon>
        <taxon>Endopterygota</taxon>
        <taxon>Hymenoptera</taxon>
        <taxon>Apocrita</taxon>
        <taxon>Aculeata</taxon>
        <taxon>Vespoidea</taxon>
        <taxon>Vespidae</taxon>
        <taxon>Vespinae</taxon>
        <taxon>Vespula</taxon>
    </lineage>
</organism>
<gene>
    <name evidence="2" type="ORF">V1478_015035</name>
</gene>
<feature type="transmembrane region" description="Helical" evidence="1">
    <location>
        <begin position="12"/>
        <end position="36"/>
    </location>
</feature>
<proteinExistence type="predicted"/>
<comment type="caution">
    <text evidence="2">The sequence shown here is derived from an EMBL/GenBank/DDBJ whole genome shotgun (WGS) entry which is preliminary data.</text>
</comment>
<reference evidence="2 3" key="1">
    <citation type="journal article" date="2024" name="Ann. Entomol. Soc. Am.">
        <title>Genomic analyses of the southern and eastern yellowjacket wasps (Hymenoptera: Vespidae) reveal evolutionary signatures of social life.</title>
        <authorList>
            <person name="Catto M.A."/>
            <person name="Caine P.B."/>
            <person name="Orr S.E."/>
            <person name="Hunt B.G."/>
            <person name="Goodisman M.A.D."/>
        </authorList>
    </citation>
    <scope>NUCLEOTIDE SEQUENCE [LARGE SCALE GENOMIC DNA]</scope>
    <source>
        <strain evidence="2">233</strain>
        <tissue evidence="2">Head and thorax</tissue>
    </source>
</reference>
<keyword evidence="3" id="KW-1185">Reference proteome</keyword>
<dbReference type="Proteomes" id="UP001607302">
    <property type="component" value="Unassembled WGS sequence"/>
</dbReference>
<name>A0ABD2A3Y6_VESSQ</name>
<dbReference type="AlphaFoldDB" id="A0ABD2A3Y6"/>
<accession>A0ABD2A3Y6</accession>
<keyword evidence="1" id="KW-0812">Transmembrane</keyword>